<dbReference type="GO" id="GO:0003676">
    <property type="term" value="F:nucleic acid binding"/>
    <property type="evidence" value="ECO:0007669"/>
    <property type="project" value="InterPro"/>
</dbReference>
<protein>
    <submittedName>
        <fullName evidence="2">Transcription factor interactor and regulator CCHC(Zn) family</fullName>
    </submittedName>
</protein>
<dbReference type="AlphaFoldDB" id="A0A9K3HVT4"/>
<reference evidence="2" key="2">
    <citation type="submission" date="2020-06" db="EMBL/GenBank/DDBJ databases">
        <title>Helianthus annuus Genome sequencing and assembly Release 2.</title>
        <authorList>
            <person name="Gouzy J."/>
            <person name="Langlade N."/>
            <person name="Munos S."/>
        </authorList>
    </citation>
    <scope>NUCLEOTIDE SEQUENCE</scope>
    <source>
        <tissue evidence="2">Leaves</tissue>
    </source>
</reference>
<comment type="caution">
    <text evidence="2">The sequence shown here is derived from an EMBL/GenBank/DDBJ whole genome shotgun (WGS) entry which is preliminary data.</text>
</comment>
<feature type="region of interest" description="Disordered" evidence="1">
    <location>
        <begin position="278"/>
        <end position="329"/>
    </location>
</feature>
<evidence type="ECO:0000256" key="1">
    <source>
        <dbReference type="SAM" id="MobiDB-lite"/>
    </source>
</evidence>
<sequence length="329" mass="39014">MNGNVGWLTPFQVTVTPAKHYRIYMYLPAICSIPRYSIHNIHFSFLLSIFLYNTHTNRNMTTMTITASANIDDDVSDMMMTTSAVRMSNIVVSEPRWEIDEDRSILYDFGHIRMKNKNRGYGDGQESNPDRTISRSRMFARMKRNILMKLEIEIELLEREPEWFNVHGNEGMKQQEMFNVHKNREKEREPEWLEIAELHVPGKRRMIKRNERRRKDLTKKRCYYCHDMGHLIAFCKLKEHDNATGIQRTRAEYDVTGTEHGLWADIWNECCHRINKSRGVRRKRKKKKMQTMDEGPVHEEQSVDEGPVHEERTMDEANKSVLKHSLKLN</sequence>
<dbReference type="InterPro" id="IPR036875">
    <property type="entry name" value="Znf_CCHC_sf"/>
</dbReference>
<evidence type="ECO:0000313" key="2">
    <source>
        <dbReference type="EMBL" id="KAF5785679.1"/>
    </source>
</evidence>
<accession>A0A9K3HVT4</accession>
<dbReference type="SUPFAM" id="SSF57756">
    <property type="entry name" value="Retrovirus zinc finger-like domains"/>
    <property type="match status" value="1"/>
</dbReference>
<dbReference type="Gene3D" id="4.10.60.10">
    <property type="entry name" value="Zinc finger, CCHC-type"/>
    <property type="match status" value="1"/>
</dbReference>
<dbReference type="Proteomes" id="UP000215914">
    <property type="component" value="Unassembled WGS sequence"/>
</dbReference>
<name>A0A9K3HVT4_HELAN</name>
<feature type="compositionally biased region" description="Basic residues" evidence="1">
    <location>
        <begin position="278"/>
        <end position="289"/>
    </location>
</feature>
<dbReference type="Gramene" id="mRNA:HanXRQr2_Chr10g0431471">
    <property type="protein sequence ID" value="CDS:HanXRQr2_Chr10g0431471.1"/>
    <property type="gene ID" value="HanXRQr2_Chr10g0431471"/>
</dbReference>
<evidence type="ECO:0000313" key="3">
    <source>
        <dbReference type="Proteomes" id="UP000215914"/>
    </source>
</evidence>
<keyword evidence="3" id="KW-1185">Reference proteome</keyword>
<organism evidence="2 3">
    <name type="scientific">Helianthus annuus</name>
    <name type="common">Common sunflower</name>
    <dbReference type="NCBI Taxonomy" id="4232"/>
    <lineage>
        <taxon>Eukaryota</taxon>
        <taxon>Viridiplantae</taxon>
        <taxon>Streptophyta</taxon>
        <taxon>Embryophyta</taxon>
        <taxon>Tracheophyta</taxon>
        <taxon>Spermatophyta</taxon>
        <taxon>Magnoliopsida</taxon>
        <taxon>eudicotyledons</taxon>
        <taxon>Gunneridae</taxon>
        <taxon>Pentapetalae</taxon>
        <taxon>asterids</taxon>
        <taxon>campanulids</taxon>
        <taxon>Asterales</taxon>
        <taxon>Asteraceae</taxon>
        <taxon>Asteroideae</taxon>
        <taxon>Heliantheae alliance</taxon>
        <taxon>Heliantheae</taxon>
        <taxon>Helianthus</taxon>
    </lineage>
</organism>
<reference evidence="2" key="1">
    <citation type="journal article" date="2017" name="Nature">
        <title>The sunflower genome provides insights into oil metabolism, flowering and Asterid evolution.</title>
        <authorList>
            <person name="Badouin H."/>
            <person name="Gouzy J."/>
            <person name="Grassa C.J."/>
            <person name="Murat F."/>
            <person name="Staton S.E."/>
            <person name="Cottret L."/>
            <person name="Lelandais-Briere C."/>
            <person name="Owens G.L."/>
            <person name="Carrere S."/>
            <person name="Mayjonade B."/>
            <person name="Legrand L."/>
            <person name="Gill N."/>
            <person name="Kane N.C."/>
            <person name="Bowers J.E."/>
            <person name="Hubner S."/>
            <person name="Bellec A."/>
            <person name="Berard A."/>
            <person name="Berges H."/>
            <person name="Blanchet N."/>
            <person name="Boniface M.C."/>
            <person name="Brunel D."/>
            <person name="Catrice O."/>
            <person name="Chaidir N."/>
            <person name="Claudel C."/>
            <person name="Donnadieu C."/>
            <person name="Faraut T."/>
            <person name="Fievet G."/>
            <person name="Helmstetter N."/>
            <person name="King M."/>
            <person name="Knapp S.J."/>
            <person name="Lai Z."/>
            <person name="Le Paslier M.C."/>
            <person name="Lippi Y."/>
            <person name="Lorenzon L."/>
            <person name="Mandel J.R."/>
            <person name="Marage G."/>
            <person name="Marchand G."/>
            <person name="Marquand E."/>
            <person name="Bret-Mestries E."/>
            <person name="Morien E."/>
            <person name="Nambeesan S."/>
            <person name="Nguyen T."/>
            <person name="Pegot-Espagnet P."/>
            <person name="Pouilly N."/>
            <person name="Raftis F."/>
            <person name="Sallet E."/>
            <person name="Schiex T."/>
            <person name="Thomas J."/>
            <person name="Vandecasteele C."/>
            <person name="Vares D."/>
            <person name="Vear F."/>
            <person name="Vautrin S."/>
            <person name="Crespi M."/>
            <person name="Mangin B."/>
            <person name="Burke J.M."/>
            <person name="Salse J."/>
            <person name="Munos S."/>
            <person name="Vincourt P."/>
            <person name="Rieseberg L.H."/>
            <person name="Langlade N.B."/>
        </authorList>
    </citation>
    <scope>NUCLEOTIDE SEQUENCE</scope>
    <source>
        <tissue evidence="2">Leaves</tissue>
    </source>
</reference>
<gene>
    <name evidence="2" type="ORF">HanXRQr2_Chr10g0431471</name>
</gene>
<dbReference type="EMBL" id="MNCJ02000325">
    <property type="protein sequence ID" value="KAF5785679.1"/>
    <property type="molecule type" value="Genomic_DNA"/>
</dbReference>
<dbReference type="GO" id="GO:0008270">
    <property type="term" value="F:zinc ion binding"/>
    <property type="evidence" value="ECO:0007669"/>
    <property type="project" value="InterPro"/>
</dbReference>
<feature type="compositionally biased region" description="Basic and acidic residues" evidence="1">
    <location>
        <begin position="295"/>
        <end position="318"/>
    </location>
</feature>
<proteinExistence type="predicted"/>